<reference evidence="1 2" key="1">
    <citation type="journal article" date="2023" name="Hortic Res">
        <title>The complete reference genome for grapevine (Vitis vinifera L.) genetics and breeding.</title>
        <authorList>
            <person name="Shi X."/>
            <person name="Cao S."/>
            <person name="Wang X."/>
            <person name="Huang S."/>
            <person name="Wang Y."/>
            <person name="Liu Z."/>
            <person name="Liu W."/>
            <person name="Leng X."/>
            <person name="Peng Y."/>
            <person name="Wang N."/>
            <person name="Wang Y."/>
            <person name="Ma Z."/>
            <person name="Xu X."/>
            <person name="Zhang F."/>
            <person name="Xue H."/>
            <person name="Zhong H."/>
            <person name="Wang Y."/>
            <person name="Zhang K."/>
            <person name="Velt A."/>
            <person name="Avia K."/>
            <person name="Holtgrawe D."/>
            <person name="Grimplet J."/>
            <person name="Matus J.T."/>
            <person name="Ware D."/>
            <person name="Wu X."/>
            <person name="Wang H."/>
            <person name="Liu C."/>
            <person name="Fang Y."/>
            <person name="Rustenholz C."/>
            <person name="Cheng Z."/>
            <person name="Xiao H."/>
            <person name="Zhou Y."/>
        </authorList>
    </citation>
    <scope>NUCLEOTIDE SEQUENCE [LARGE SCALE GENOMIC DNA]</scope>
    <source>
        <strain evidence="2">cv. Pinot noir / PN40024</strain>
        <tissue evidence="1">Leaf</tissue>
    </source>
</reference>
<name>A0ABY9BRD2_VITVI</name>
<gene>
    <name evidence="1" type="ORF">VitviT2T_004543</name>
</gene>
<evidence type="ECO:0000313" key="1">
    <source>
        <dbReference type="EMBL" id="WJZ84971.1"/>
    </source>
</evidence>
<dbReference type="Proteomes" id="UP001227230">
    <property type="component" value="Chromosome 4"/>
</dbReference>
<protein>
    <submittedName>
        <fullName evidence="1">Uncharacterized protein</fullName>
    </submittedName>
</protein>
<evidence type="ECO:0000313" key="2">
    <source>
        <dbReference type="Proteomes" id="UP001227230"/>
    </source>
</evidence>
<sequence>MQEFEIGKTIDIPVAKLNKLNPRGFGVSSSSTLNSLFGKGWRWICDLRPRDRPSLLGDQIGRQIMLSLEHPRGFTEQPRDDSEFALWKAEIKRSMDVLISLHQKYQIEVAIVEDGKSLSGSATEISPEVLPWVFHFAQANATAAVHVLTALELNGSVGSRCSENQSQAYEWHVASKHSYMQSGSGINKLCRGDESIANYICLILELEVQPMLLELGGKLTSAGLEIVGGHHFTASFLLVAMVFQMTLIRIKL</sequence>
<accession>A0ABY9BRD2</accession>
<keyword evidence="2" id="KW-1185">Reference proteome</keyword>
<dbReference type="EMBL" id="CP126651">
    <property type="protein sequence ID" value="WJZ84971.1"/>
    <property type="molecule type" value="Genomic_DNA"/>
</dbReference>
<organism evidence="1 2">
    <name type="scientific">Vitis vinifera</name>
    <name type="common">Grape</name>
    <dbReference type="NCBI Taxonomy" id="29760"/>
    <lineage>
        <taxon>Eukaryota</taxon>
        <taxon>Viridiplantae</taxon>
        <taxon>Streptophyta</taxon>
        <taxon>Embryophyta</taxon>
        <taxon>Tracheophyta</taxon>
        <taxon>Spermatophyta</taxon>
        <taxon>Magnoliopsida</taxon>
        <taxon>eudicotyledons</taxon>
        <taxon>Gunneridae</taxon>
        <taxon>Pentapetalae</taxon>
        <taxon>rosids</taxon>
        <taxon>Vitales</taxon>
        <taxon>Vitaceae</taxon>
        <taxon>Viteae</taxon>
        <taxon>Vitis</taxon>
    </lineage>
</organism>
<proteinExistence type="predicted"/>